<proteinExistence type="predicted"/>
<name>A0A919CJL8_9ACTN</name>
<keyword evidence="1" id="KW-0472">Membrane</keyword>
<dbReference type="Proteomes" id="UP000654947">
    <property type="component" value="Unassembled WGS sequence"/>
</dbReference>
<keyword evidence="1" id="KW-0812">Transmembrane</keyword>
<feature type="transmembrane region" description="Helical" evidence="1">
    <location>
        <begin position="58"/>
        <end position="80"/>
    </location>
</feature>
<evidence type="ECO:0000313" key="3">
    <source>
        <dbReference type="Proteomes" id="UP000654947"/>
    </source>
</evidence>
<protein>
    <submittedName>
        <fullName evidence="2">Uncharacterized protein</fullName>
    </submittedName>
</protein>
<comment type="caution">
    <text evidence="2">The sequence shown here is derived from an EMBL/GenBank/DDBJ whole genome shotgun (WGS) entry which is preliminary data.</text>
</comment>
<reference evidence="2 3" key="1">
    <citation type="journal article" date="2014" name="Int. J. Syst. Evol. Microbiol.">
        <title>Complete genome sequence of Corynebacterium casei LMG S-19264T (=DSM 44701T), isolated from a smear-ripened cheese.</title>
        <authorList>
            <consortium name="US DOE Joint Genome Institute (JGI-PGF)"/>
            <person name="Walter F."/>
            <person name="Albersmeier A."/>
            <person name="Kalinowski J."/>
            <person name="Ruckert C."/>
        </authorList>
    </citation>
    <scope>NUCLEOTIDE SEQUENCE [LARGE SCALE GENOMIC DNA]</scope>
    <source>
        <strain evidence="2 3">KCTC 19473</strain>
    </source>
</reference>
<feature type="transmembrane region" description="Helical" evidence="1">
    <location>
        <begin position="131"/>
        <end position="149"/>
    </location>
</feature>
<keyword evidence="1" id="KW-1133">Transmembrane helix</keyword>
<evidence type="ECO:0000313" key="2">
    <source>
        <dbReference type="EMBL" id="GHD30912.1"/>
    </source>
</evidence>
<feature type="transmembrane region" description="Helical" evidence="1">
    <location>
        <begin position="92"/>
        <end position="110"/>
    </location>
</feature>
<dbReference type="AlphaFoldDB" id="A0A919CJL8"/>
<evidence type="ECO:0000256" key="1">
    <source>
        <dbReference type="SAM" id="Phobius"/>
    </source>
</evidence>
<sequence length="194" mass="21376">MGVVHAMVNMGMRTMEPPRGPARQASATWARLEALFGTVLSQEAWRQHWAQVRRLRRVYAASAGAFGLLAAGCAALWATLLPATQTADGPSIWTVLWLFLLPPVLGGFWRRLQRSTVAPFLQQPRHIWPRWAFPVVYFSVLAAGFLVPAGTAWTLIAGLIAALPLWLSAVLELVRPVPAYPEQWRQGIGVTATD</sequence>
<accession>A0A919CJL8</accession>
<organism evidence="2 3">
    <name type="scientific">Nocardiopsis kunsanensis</name>
    <dbReference type="NCBI Taxonomy" id="141693"/>
    <lineage>
        <taxon>Bacteria</taxon>
        <taxon>Bacillati</taxon>
        <taxon>Actinomycetota</taxon>
        <taxon>Actinomycetes</taxon>
        <taxon>Streptosporangiales</taxon>
        <taxon>Nocardiopsidaceae</taxon>
        <taxon>Nocardiopsis</taxon>
    </lineage>
</organism>
<keyword evidence="3" id="KW-1185">Reference proteome</keyword>
<gene>
    <name evidence="2" type="ORF">GCM10007147_33130</name>
</gene>
<dbReference type="EMBL" id="BMXL01000019">
    <property type="protein sequence ID" value="GHD30912.1"/>
    <property type="molecule type" value="Genomic_DNA"/>
</dbReference>
<dbReference type="RefSeq" id="WP_017574354.1">
    <property type="nucleotide sequence ID" value="NZ_BMXL01000019.1"/>
</dbReference>